<dbReference type="Pfam" id="PF13439">
    <property type="entry name" value="Glyco_transf_4"/>
    <property type="match status" value="1"/>
</dbReference>
<dbReference type="RefSeq" id="WP_044617620.1">
    <property type="nucleotide sequence ID" value="NZ_CP007142.1"/>
</dbReference>
<dbReference type="EMBL" id="CP007142">
    <property type="protein sequence ID" value="AJQ95288.1"/>
    <property type="molecule type" value="Genomic_DNA"/>
</dbReference>
<evidence type="ECO:0000313" key="3">
    <source>
        <dbReference type="EMBL" id="AJQ95288.1"/>
    </source>
</evidence>
<keyword evidence="4" id="KW-1185">Reference proteome</keyword>
<name>A0A0C5VPI9_9GAMM</name>
<accession>A0A0C5VPI9</accession>
<dbReference type="InterPro" id="IPR001296">
    <property type="entry name" value="Glyco_trans_1"/>
</dbReference>
<dbReference type="STRING" id="1445510.YC6258_03252"/>
<dbReference type="InterPro" id="IPR050194">
    <property type="entry name" value="Glycosyltransferase_grp1"/>
</dbReference>
<reference evidence="3 4" key="1">
    <citation type="submission" date="2014-01" db="EMBL/GenBank/DDBJ databases">
        <title>Full genme sequencing of cellulolytic bacterium Gynuella sunshinyii YC6258T gen. nov., sp. nov.</title>
        <authorList>
            <person name="Khan H."/>
            <person name="Chung E.J."/>
            <person name="Chung Y.R."/>
        </authorList>
    </citation>
    <scope>NUCLEOTIDE SEQUENCE [LARGE SCALE GENOMIC DNA]</scope>
    <source>
        <strain evidence="3 4">YC6258</strain>
    </source>
</reference>
<dbReference type="PANTHER" id="PTHR45947">
    <property type="entry name" value="SULFOQUINOVOSYL TRANSFERASE SQD2"/>
    <property type="match status" value="1"/>
</dbReference>
<dbReference type="PATRIC" id="fig|1445510.3.peg.3216"/>
<dbReference type="GO" id="GO:0016757">
    <property type="term" value="F:glycosyltransferase activity"/>
    <property type="evidence" value="ECO:0007669"/>
    <property type="project" value="InterPro"/>
</dbReference>
<gene>
    <name evidence="3" type="ORF">YC6258_03252</name>
</gene>
<dbReference type="Pfam" id="PF00534">
    <property type="entry name" value="Glycos_transf_1"/>
    <property type="match status" value="1"/>
</dbReference>
<keyword evidence="3" id="KW-0808">Transferase</keyword>
<dbReference type="Gene3D" id="3.40.50.2000">
    <property type="entry name" value="Glycogen Phosphorylase B"/>
    <property type="match status" value="2"/>
</dbReference>
<dbReference type="AlphaFoldDB" id="A0A0C5VPI9"/>
<protein>
    <submittedName>
        <fullName evidence="3">Glycosyltransferase</fullName>
    </submittedName>
</protein>
<dbReference type="HOGENOM" id="CLU_041001_0_0_6"/>
<feature type="domain" description="Glycosyltransferase subfamily 4-like N-terminal" evidence="2">
    <location>
        <begin position="15"/>
        <end position="189"/>
    </location>
</feature>
<dbReference type="PANTHER" id="PTHR45947:SF3">
    <property type="entry name" value="SULFOQUINOVOSYL TRANSFERASE SQD2"/>
    <property type="match status" value="1"/>
</dbReference>
<evidence type="ECO:0000259" key="2">
    <source>
        <dbReference type="Pfam" id="PF13439"/>
    </source>
</evidence>
<dbReference type="KEGG" id="gsn:YC6258_03252"/>
<feature type="domain" description="Glycosyl transferase family 1" evidence="1">
    <location>
        <begin position="197"/>
        <end position="331"/>
    </location>
</feature>
<sequence length="363" mass="41074">MKVAIVHYWWLSNRGGEAVCSALVEMFPEADLFLHVCQEDLVRQTLTPKFSGQIKTTLISKLPGAAKFYQKYLPIMPFALEQIDLTAYDLIISSESGPAKGVLTRPDSMHICYCHSPMRYIWDMYHSYVSSMVGFTRLFFQLFAHKMRIWDRLSADRVDYFIANSNFVASRIKKYYRRESEVIYPPVDIGKFDHTRPRENFYLYLGQLVGYKRADLAVDAFNELGLPLIVVGEGELYSGLKKRAGDNIQLMGRQPFDVIKDLLERCRALVFPGVEDFGIVPVEAMAAGAPVIAYAKGGGLETVVHGVTGIHFYEQSTVALISAVQQLESGEFMFSSPEISIHAEKYSKDVFVKSFLSFVDNCK</sequence>
<evidence type="ECO:0000313" key="4">
    <source>
        <dbReference type="Proteomes" id="UP000032266"/>
    </source>
</evidence>
<dbReference type="InterPro" id="IPR028098">
    <property type="entry name" value="Glyco_trans_4-like_N"/>
</dbReference>
<evidence type="ECO:0000259" key="1">
    <source>
        <dbReference type="Pfam" id="PF00534"/>
    </source>
</evidence>
<dbReference type="SUPFAM" id="SSF53756">
    <property type="entry name" value="UDP-Glycosyltransferase/glycogen phosphorylase"/>
    <property type="match status" value="1"/>
</dbReference>
<dbReference type="Proteomes" id="UP000032266">
    <property type="component" value="Chromosome"/>
</dbReference>
<proteinExistence type="predicted"/>
<organism evidence="3 4">
    <name type="scientific">Gynuella sunshinyii YC6258</name>
    <dbReference type="NCBI Taxonomy" id="1445510"/>
    <lineage>
        <taxon>Bacteria</taxon>
        <taxon>Pseudomonadati</taxon>
        <taxon>Pseudomonadota</taxon>
        <taxon>Gammaproteobacteria</taxon>
        <taxon>Oceanospirillales</taxon>
        <taxon>Saccharospirillaceae</taxon>
        <taxon>Gynuella</taxon>
    </lineage>
</organism>